<feature type="binding site" evidence="5">
    <location>
        <position position="404"/>
    </location>
    <ligand>
        <name>L-glutamate</name>
        <dbReference type="ChEBI" id="CHEBI:29985"/>
    </ligand>
</feature>
<dbReference type="Pfam" id="PF01019">
    <property type="entry name" value="G_glu_transpept"/>
    <property type="match status" value="1"/>
</dbReference>
<dbReference type="EC" id="3.4.19.13" evidence="6"/>
<dbReference type="UniPathway" id="UPA00204"/>
<dbReference type="InterPro" id="IPR052896">
    <property type="entry name" value="GGT-like_enzyme"/>
</dbReference>
<dbReference type="PANTHER" id="PTHR43881">
    <property type="entry name" value="GAMMA-GLUTAMYLTRANSPEPTIDASE (AFU_ORTHOLOGUE AFUA_4G13580)"/>
    <property type="match status" value="1"/>
</dbReference>
<evidence type="ECO:0000256" key="3">
    <source>
        <dbReference type="ARBA" id="ARBA00047417"/>
    </source>
</evidence>
<accession>A0A268F3U9</accession>
<dbReference type="GO" id="GO:0006750">
    <property type="term" value="P:glutathione biosynthetic process"/>
    <property type="evidence" value="ECO:0007669"/>
    <property type="project" value="UniProtKB-KW"/>
</dbReference>
<dbReference type="GO" id="GO:0103068">
    <property type="term" value="F:leukotriene C4 gamma-glutamyl transferase activity"/>
    <property type="evidence" value="ECO:0007669"/>
    <property type="project" value="UniProtKB-EC"/>
</dbReference>
<comment type="similarity">
    <text evidence="6">Belongs to the gamma-glutamyltransferase family.</text>
</comment>
<dbReference type="PRINTS" id="PR01210">
    <property type="entry name" value="GGTRANSPTASE"/>
</dbReference>
<organism evidence="7 8">
    <name type="scientific">Paenibacillus campinasensis</name>
    <dbReference type="NCBI Taxonomy" id="66347"/>
    <lineage>
        <taxon>Bacteria</taxon>
        <taxon>Bacillati</taxon>
        <taxon>Bacillota</taxon>
        <taxon>Bacilli</taxon>
        <taxon>Bacillales</taxon>
        <taxon>Paenibacillaceae</taxon>
        <taxon>Paenibacillus</taxon>
    </lineage>
</organism>
<dbReference type="OrthoDB" id="9781342at2"/>
<dbReference type="EC" id="2.3.2.2" evidence="6"/>
<evidence type="ECO:0000256" key="5">
    <source>
        <dbReference type="PIRSR" id="PIRSR600101-2"/>
    </source>
</evidence>
<dbReference type="GO" id="GO:0006751">
    <property type="term" value="P:glutathione catabolic process"/>
    <property type="evidence" value="ECO:0007669"/>
    <property type="project" value="UniProtKB-UniRule"/>
</dbReference>
<comment type="PTM">
    <text evidence="6">Cleaved by autocatalysis into a large and a small subunit.</text>
</comment>
<dbReference type="AlphaFoldDB" id="A0A268F3U9"/>
<keyword evidence="6 7" id="KW-0808">Transferase</keyword>
<dbReference type="Gene3D" id="1.10.246.130">
    <property type="match status" value="1"/>
</dbReference>
<dbReference type="Gene3D" id="3.60.20.40">
    <property type="match status" value="1"/>
</dbReference>
<dbReference type="RefSeq" id="WP_095263265.1">
    <property type="nucleotide sequence ID" value="NZ_NPBY01000006.1"/>
</dbReference>
<keyword evidence="6" id="KW-0317">Glutathione biosynthesis</keyword>
<keyword evidence="6" id="KW-0012">Acyltransferase</keyword>
<proteinExistence type="inferred from homology"/>
<comment type="catalytic activity">
    <reaction evidence="2 6">
        <text>glutathione + H2O = L-cysteinylglycine + L-glutamate</text>
        <dbReference type="Rhea" id="RHEA:28807"/>
        <dbReference type="ChEBI" id="CHEBI:15377"/>
        <dbReference type="ChEBI" id="CHEBI:29985"/>
        <dbReference type="ChEBI" id="CHEBI:57925"/>
        <dbReference type="ChEBI" id="CHEBI:61694"/>
        <dbReference type="EC" id="3.4.19.13"/>
    </reaction>
</comment>
<dbReference type="GO" id="GO:0036374">
    <property type="term" value="F:glutathione hydrolase activity"/>
    <property type="evidence" value="ECO:0007669"/>
    <property type="project" value="UniProtKB-UniRule"/>
</dbReference>
<feature type="active site" description="Nucleophile" evidence="4">
    <location>
        <position position="362"/>
    </location>
</feature>
<dbReference type="InterPro" id="IPR029055">
    <property type="entry name" value="Ntn_hydrolases_N"/>
</dbReference>
<evidence type="ECO:0000256" key="4">
    <source>
        <dbReference type="PIRSR" id="PIRSR600101-1"/>
    </source>
</evidence>
<comment type="subunit">
    <text evidence="6">This enzyme consists of two polypeptide chains, which are synthesized in precursor form from a single polypeptide.</text>
</comment>
<comment type="catalytic activity">
    <reaction evidence="3 6">
        <text>an N-terminal (5-L-glutamyl)-[peptide] + an alpha-amino acid = 5-L-glutamyl amino acid + an N-terminal L-alpha-aminoacyl-[peptide]</text>
        <dbReference type="Rhea" id="RHEA:23904"/>
        <dbReference type="Rhea" id="RHEA-COMP:9780"/>
        <dbReference type="Rhea" id="RHEA-COMP:9795"/>
        <dbReference type="ChEBI" id="CHEBI:77644"/>
        <dbReference type="ChEBI" id="CHEBI:78597"/>
        <dbReference type="ChEBI" id="CHEBI:78599"/>
        <dbReference type="ChEBI" id="CHEBI:78608"/>
        <dbReference type="EC" id="2.3.2.2"/>
    </reaction>
</comment>
<dbReference type="SUPFAM" id="SSF56235">
    <property type="entry name" value="N-terminal nucleophile aminohydrolases (Ntn hydrolases)"/>
    <property type="match status" value="1"/>
</dbReference>
<dbReference type="PANTHER" id="PTHR43881:SF1">
    <property type="entry name" value="GAMMA-GLUTAMYLTRANSPEPTIDASE (AFU_ORTHOLOGUE AFUA_4G13580)"/>
    <property type="match status" value="1"/>
</dbReference>
<keyword evidence="6" id="KW-0378">Hydrolase</keyword>
<dbReference type="Proteomes" id="UP000215596">
    <property type="component" value="Unassembled WGS sequence"/>
</dbReference>
<evidence type="ECO:0000313" key="7">
    <source>
        <dbReference type="EMBL" id="PAD80030.1"/>
    </source>
</evidence>
<dbReference type="EMBL" id="NPBY01000006">
    <property type="protein sequence ID" value="PAD80030.1"/>
    <property type="molecule type" value="Genomic_DNA"/>
</dbReference>
<dbReference type="NCBIfam" id="TIGR00066">
    <property type="entry name" value="g_glut_trans"/>
    <property type="match status" value="1"/>
</dbReference>
<dbReference type="InterPro" id="IPR000101">
    <property type="entry name" value="GGT_peptidase"/>
</dbReference>
<evidence type="ECO:0000313" key="8">
    <source>
        <dbReference type="Proteomes" id="UP000215596"/>
    </source>
</evidence>
<dbReference type="InterPro" id="IPR043138">
    <property type="entry name" value="GGT_lsub"/>
</dbReference>
<evidence type="ECO:0000256" key="1">
    <source>
        <dbReference type="ARBA" id="ARBA00001049"/>
    </source>
</evidence>
<feature type="binding site" evidence="5">
    <location>
        <position position="445"/>
    </location>
    <ligand>
        <name>L-glutamate</name>
        <dbReference type="ChEBI" id="CHEBI:29985"/>
    </ligand>
</feature>
<protein>
    <recommendedName>
        <fullName evidence="6">Glutathione hydrolase proenzyme</fullName>
        <ecNumber evidence="6">2.3.2.2</ecNumber>
        <ecNumber evidence="6">3.4.19.13</ecNumber>
    </recommendedName>
    <component>
        <recommendedName>
            <fullName evidence="6">Glutathione hydrolase large chain</fullName>
        </recommendedName>
    </component>
    <component>
        <recommendedName>
            <fullName evidence="6">Glutathione hydrolase small chain</fullName>
        </recommendedName>
    </component>
</protein>
<sequence>MCGRRLPLLFDSYYHPYPSYRMPVYAAKGMVATSQPLAAQAGLDVLKQGGNAIDAAIAAAAALTVVEPNANGIGGDAFALVWTGGSLHGLNASGPAPRSISIQAVKEAGHEKMPTFGALPVTVPGVPAAWAELSRRFGRLPLAETLKPAITYAEEGFPLSPTVAFFWEKAYARFKEIFKEDCYQGWFDTFAPAGRAPRPGELFRLPDHARTLASIGETGAEIFYRGELAERIASYVKEAGGYLEADDLAAFKPEWVQPISVSYRGYDVWEIPPNGQGLVTLMALNMMKGFDTQSKDSVIDYHRQIEAMKLAFADGQRYITDSRHMKADLGRMLSEEYASIRRQKIGDTAIMPEAGDPSGSGTVYLAAADGEGNMVSFIQSNYMGFGSGLVVPGTGVSLQNRGSDFSLDESHDNRLEPGKRTYHTIIPGFLTKDGQPVGPFGVMGGYMQPQGHLQVVMNTIDYGLHPQAALDAPRWQWTSGKTVHVEPSFPNAIAQALARRGHDIRVTLDSGSFGRGQIIWRDPSTGVLCGGTESRTDGTVAAW</sequence>
<evidence type="ECO:0000256" key="6">
    <source>
        <dbReference type="RuleBase" id="RU368036"/>
    </source>
</evidence>
<evidence type="ECO:0000256" key="2">
    <source>
        <dbReference type="ARBA" id="ARBA00001089"/>
    </source>
</evidence>
<keyword evidence="6" id="KW-0865">Zymogen</keyword>
<reference evidence="7 8" key="1">
    <citation type="submission" date="2017-07" db="EMBL/GenBank/DDBJ databases">
        <title>Isolation and whole genome analysis of endospore-forming bacteria from heroin.</title>
        <authorList>
            <person name="Kalinowski J."/>
            <person name="Ahrens B."/>
            <person name="Al-Dilaimi A."/>
            <person name="Winkler A."/>
            <person name="Wibberg D."/>
            <person name="Schleenbecker U."/>
            <person name="Ruckert C."/>
            <person name="Wolfel R."/>
            <person name="Grass G."/>
        </authorList>
    </citation>
    <scope>NUCLEOTIDE SEQUENCE [LARGE SCALE GENOMIC DNA]</scope>
    <source>
        <strain evidence="7 8">7537-G1</strain>
    </source>
</reference>
<name>A0A268F3U9_9BACL</name>
<comment type="pathway">
    <text evidence="6">Sulfur metabolism; glutathione metabolism.</text>
</comment>
<comment type="catalytic activity">
    <reaction evidence="1 6">
        <text>an S-substituted glutathione + H2O = an S-substituted L-cysteinylglycine + L-glutamate</text>
        <dbReference type="Rhea" id="RHEA:59468"/>
        <dbReference type="ChEBI" id="CHEBI:15377"/>
        <dbReference type="ChEBI" id="CHEBI:29985"/>
        <dbReference type="ChEBI" id="CHEBI:90779"/>
        <dbReference type="ChEBI" id="CHEBI:143103"/>
        <dbReference type="EC" id="3.4.19.13"/>
    </reaction>
</comment>
<gene>
    <name evidence="7" type="primary">ggt</name>
    <name evidence="7" type="ORF">CHH67_01800</name>
</gene>
<comment type="caution">
    <text evidence="7">The sequence shown here is derived from an EMBL/GenBank/DDBJ whole genome shotgun (WGS) entry which is preliminary data.</text>
</comment>
<dbReference type="InterPro" id="IPR043137">
    <property type="entry name" value="GGT_ssub_C"/>
</dbReference>